<dbReference type="Proteomes" id="UP001279734">
    <property type="component" value="Unassembled WGS sequence"/>
</dbReference>
<gene>
    <name evidence="1" type="ORF">Nepgr_001983</name>
</gene>
<reference evidence="1" key="1">
    <citation type="submission" date="2023-05" db="EMBL/GenBank/DDBJ databases">
        <title>Nepenthes gracilis genome sequencing.</title>
        <authorList>
            <person name="Fukushima K."/>
        </authorList>
    </citation>
    <scope>NUCLEOTIDE SEQUENCE</scope>
    <source>
        <strain evidence="1">SING2019-196</strain>
    </source>
</reference>
<dbReference type="EMBL" id="BSYO01000002">
    <property type="protein sequence ID" value="GMH00144.1"/>
    <property type="molecule type" value="Genomic_DNA"/>
</dbReference>
<accession>A0AAD3P928</accession>
<sequence>MQSGLLNGQSQAGLYIISYSNLTHGAEFSSEARTYVTLFGPLVPTPPQKRTKRKEQSSRLRSMGLCQLEKRDAIAYSCPFTKGHSLFGGQKKVLF</sequence>
<evidence type="ECO:0000313" key="2">
    <source>
        <dbReference type="Proteomes" id="UP001279734"/>
    </source>
</evidence>
<keyword evidence="2" id="KW-1185">Reference proteome</keyword>
<proteinExistence type="predicted"/>
<protein>
    <submittedName>
        <fullName evidence="1">Uncharacterized protein</fullName>
    </submittedName>
</protein>
<dbReference type="AlphaFoldDB" id="A0AAD3P928"/>
<evidence type="ECO:0000313" key="1">
    <source>
        <dbReference type="EMBL" id="GMH00144.1"/>
    </source>
</evidence>
<comment type="caution">
    <text evidence="1">The sequence shown here is derived from an EMBL/GenBank/DDBJ whole genome shotgun (WGS) entry which is preliminary data.</text>
</comment>
<organism evidence="1 2">
    <name type="scientific">Nepenthes gracilis</name>
    <name type="common">Slender pitcher plant</name>
    <dbReference type="NCBI Taxonomy" id="150966"/>
    <lineage>
        <taxon>Eukaryota</taxon>
        <taxon>Viridiplantae</taxon>
        <taxon>Streptophyta</taxon>
        <taxon>Embryophyta</taxon>
        <taxon>Tracheophyta</taxon>
        <taxon>Spermatophyta</taxon>
        <taxon>Magnoliopsida</taxon>
        <taxon>eudicotyledons</taxon>
        <taxon>Gunneridae</taxon>
        <taxon>Pentapetalae</taxon>
        <taxon>Caryophyllales</taxon>
        <taxon>Nepenthaceae</taxon>
        <taxon>Nepenthes</taxon>
    </lineage>
</organism>
<name>A0AAD3P928_NEPGR</name>